<evidence type="ECO:0000313" key="3">
    <source>
        <dbReference type="Proteomes" id="UP000178444"/>
    </source>
</evidence>
<sequence length="151" mass="16489">MKITVCLVFCLFWLTASVQAQETEAGSFIASPSPAVKKTFDKKMTLVSIVLMSSMSIDTKSSFDTRQRCLGGCREMTQGVGWFIDRGPLAAYPAGLAVDSGITYVSYRMKKSSNPLLRHTWFVPPVAIAVGHLLAARDNYRLSNGAIAGYK</sequence>
<feature type="chain" id="PRO_5009535658" description="DUF5683 domain-containing protein" evidence="1">
    <location>
        <begin position="21"/>
        <end position="151"/>
    </location>
</feature>
<evidence type="ECO:0008006" key="4">
    <source>
        <dbReference type="Google" id="ProtNLM"/>
    </source>
</evidence>
<dbReference type="AlphaFoldDB" id="A0A1F8GR19"/>
<accession>A0A1F8GR19</accession>
<protein>
    <recommendedName>
        <fullName evidence="4">DUF5683 domain-containing protein</fullName>
    </recommendedName>
</protein>
<proteinExistence type="predicted"/>
<name>A0A1F8GR19_9BACT</name>
<reference evidence="2 3" key="1">
    <citation type="journal article" date="2016" name="Nat. Commun.">
        <title>Thousands of microbial genomes shed light on interconnected biogeochemical processes in an aquifer system.</title>
        <authorList>
            <person name="Anantharaman K."/>
            <person name="Brown C.T."/>
            <person name="Hug L.A."/>
            <person name="Sharon I."/>
            <person name="Castelle C.J."/>
            <person name="Probst A.J."/>
            <person name="Thomas B.C."/>
            <person name="Singh A."/>
            <person name="Wilkins M.J."/>
            <person name="Karaoz U."/>
            <person name="Brodie E.L."/>
            <person name="Williams K.H."/>
            <person name="Hubbard S.S."/>
            <person name="Banfield J.F."/>
        </authorList>
    </citation>
    <scope>NUCLEOTIDE SEQUENCE [LARGE SCALE GENOMIC DNA]</scope>
</reference>
<evidence type="ECO:0000313" key="2">
    <source>
        <dbReference type="EMBL" id="OGN27865.1"/>
    </source>
</evidence>
<dbReference type="EMBL" id="MGKO01000006">
    <property type="protein sequence ID" value="OGN27865.1"/>
    <property type="molecule type" value="Genomic_DNA"/>
</dbReference>
<gene>
    <name evidence="2" type="ORF">A2941_00775</name>
</gene>
<keyword evidence="1" id="KW-0732">Signal</keyword>
<dbReference type="Proteomes" id="UP000178444">
    <property type="component" value="Unassembled WGS sequence"/>
</dbReference>
<feature type="signal peptide" evidence="1">
    <location>
        <begin position="1"/>
        <end position="20"/>
    </location>
</feature>
<evidence type="ECO:0000256" key="1">
    <source>
        <dbReference type="SAM" id="SignalP"/>
    </source>
</evidence>
<comment type="caution">
    <text evidence="2">The sequence shown here is derived from an EMBL/GenBank/DDBJ whole genome shotgun (WGS) entry which is preliminary data.</text>
</comment>
<organism evidence="2 3">
    <name type="scientific">Candidatus Yanofskybacteria bacterium RIFCSPLOWO2_01_FULL_49_17</name>
    <dbReference type="NCBI Taxonomy" id="1802700"/>
    <lineage>
        <taxon>Bacteria</taxon>
        <taxon>Candidatus Yanofskyibacteriota</taxon>
    </lineage>
</organism>